<dbReference type="AlphaFoldDB" id="E9HRZ3"/>
<evidence type="ECO:0000313" key="2">
    <source>
        <dbReference type="Proteomes" id="UP000000305"/>
    </source>
</evidence>
<dbReference type="PhylomeDB" id="E9HRZ3"/>
<evidence type="ECO:0000313" key="1">
    <source>
        <dbReference type="EMBL" id="EFX65466.1"/>
    </source>
</evidence>
<sequence length="249" mass="27353">MVSMLCLTGLHEDLTPRDSRNHIAPAYASFADEAHLQMALDVLDNNFFLTCKVFVGRKTVFRHPRDFRTVHVRTHTNDVTIVEAIYLAREALRLTGGPQPPFVPPWLMPLAVCGNADQLQRLIDGNDEADGSDSSRDCVSSSGVLQEVDVSAASLTLEWIQYSAFGAVDQAQPLKSFEESNNESHNPAATAEDTFADVEAMDVPSVDEPKWAEGFNCPSHAVPCHLGCWNGFVWTLSANSNDSKVADLY</sequence>
<name>E9HRZ3_DAPPU</name>
<gene>
    <name evidence="1" type="ORF">DAPPUDRAFT_117233</name>
</gene>
<keyword evidence="2" id="KW-1185">Reference proteome</keyword>
<dbReference type="Proteomes" id="UP000000305">
    <property type="component" value="Unassembled WGS sequence"/>
</dbReference>
<dbReference type="InParanoid" id="E9HRZ3"/>
<reference evidence="1 2" key="1">
    <citation type="journal article" date="2011" name="Science">
        <title>The ecoresponsive genome of Daphnia pulex.</title>
        <authorList>
            <person name="Colbourne J.K."/>
            <person name="Pfrender M.E."/>
            <person name="Gilbert D."/>
            <person name="Thomas W.K."/>
            <person name="Tucker A."/>
            <person name="Oakley T.H."/>
            <person name="Tokishita S."/>
            <person name="Aerts A."/>
            <person name="Arnold G.J."/>
            <person name="Basu M.K."/>
            <person name="Bauer D.J."/>
            <person name="Caceres C.E."/>
            <person name="Carmel L."/>
            <person name="Casola C."/>
            <person name="Choi J.H."/>
            <person name="Detter J.C."/>
            <person name="Dong Q."/>
            <person name="Dusheyko S."/>
            <person name="Eads B.D."/>
            <person name="Frohlich T."/>
            <person name="Geiler-Samerotte K.A."/>
            <person name="Gerlach D."/>
            <person name="Hatcher P."/>
            <person name="Jogdeo S."/>
            <person name="Krijgsveld J."/>
            <person name="Kriventseva E.V."/>
            <person name="Kultz D."/>
            <person name="Laforsch C."/>
            <person name="Lindquist E."/>
            <person name="Lopez J."/>
            <person name="Manak J.R."/>
            <person name="Muller J."/>
            <person name="Pangilinan J."/>
            <person name="Patwardhan R.P."/>
            <person name="Pitluck S."/>
            <person name="Pritham E.J."/>
            <person name="Rechtsteiner A."/>
            <person name="Rho M."/>
            <person name="Rogozin I.B."/>
            <person name="Sakarya O."/>
            <person name="Salamov A."/>
            <person name="Schaack S."/>
            <person name="Shapiro H."/>
            <person name="Shiga Y."/>
            <person name="Skalitzky C."/>
            <person name="Smith Z."/>
            <person name="Souvorov A."/>
            <person name="Sung W."/>
            <person name="Tang Z."/>
            <person name="Tsuchiya D."/>
            <person name="Tu H."/>
            <person name="Vos H."/>
            <person name="Wang M."/>
            <person name="Wolf Y.I."/>
            <person name="Yamagata H."/>
            <person name="Yamada T."/>
            <person name="Ye Y."/>
            <person name="Shaw J.R."/>
            <person name="Andrews J."/>
            <person name="Crease T.J."/>
            <person name="Tang H."/>
            <person name="Lucas S.M."/>
            <person name="Robertson H.M."/>
            <person name="Bork P."/>
            <person name="Koonin E.V."/>
            <person name="Zdobnov E.M."/>
            <person name="Grigoriev I.V."/>
            <person name="Lynch M."/>
            <person name="Boore J.L."/>
        </authorList>
    </citation>
    <scope>NUCLEOTIDE SEQUENCE [LARGE SCALE GENOMIC DNA]</scope>
</reference>
<accession>E9HRZ3</accession>
<protein>
    <submittedName>
        <fullName evidence="1">Uncharacterized protein</fullName>
    </submittedName>
</protein>
<organism evidence="1 2">
    <name type="scientific">Daphnia pulex</name>
    <name type="common">Water flea</name>
    <dbReference type="NCBI Taxonomy" id="6669"/>
    <lineage>
        <taxon>Eukaryota</taxon>
        <taxon>Metazoa</taxon>
        <taxon>Ecdysozoa</taxon>
        <taxon>Arthropoda</taxon>
        <taxon>Crustacea</taxon>
        <taxon>Branchiopoda</taxon>
        <taxon>Diplostraca</taxon>
        <taxon>Cladocera</taxon>
        <taxon>Anomopoda</taxon>
        <taxon>Daphniidae</taxon>
        <taxon>Daphnia</taxon>
    </lineage>
</organism>
<proteinExistence type="predicted"/>
<dbReference type="KEGG" id="dpx:DAPPUDRAFT_117233"/>
<dbReference type="EMBL" id="GL732743">
    <property type="protein sequence ID" value="EFX65466.1"/>
    <property type="molecule type" value="Genomic_DNA"/>
</dbReference>
<dbReference type="HOGENOM" id="CLU_1116711_0_0_1"/>